<reference evidence="7" key="1">
    <citation type="submission" date="2020-07" db="EMBL/GenBank/DDBJ databases">
        <title>Multicomponent nature underlies the extraordinary mechanical properties of spider dragline silk.</title>
        <authorList>
            <person name="Kono N."/>
            <person name="Nakamura H."/>
            <person name="Mori M."/>
            <person name="Yoshida Y."/>
            <person name="Ohtoshi R."/>
            <person name="Malay A.D."/>
            <person name="Moran D.A.P."/>
            <person name="Tomita M."/>
            <person name="Numata K."/>
            <person name="Arakawa K."/>
        </authorList>
    </citation>
    <scope>NUCLEOTIDE SEQUENCE</scope>
</reference>
<dbReference type="PANTHER" id="PTHR23291">
    <property type="entry name" value="BAX INHIBITOR-RELATED"/>
    <property type="match status" value="1"/>
</dbReference>
<dbReference type="GO" id="GO:0016020">
    <property type="term" value="C:membrane"/>
    <property type="evidence" value="ECO:0007669"/>
    <property type="project" value="UniProtKB-SubCell"/>
</dbReference>
<protein>
    <submittedName>
        <fullName evidence="7">Protein lifeguard 1</fullName>
    </submittedName>
</protein>
<dbReference type="CDD" id="cd10428">
    <property type="entry name" value="LFG_like"/>
    <property type="match status" value="1"/>
</dbReference>
<name>A0A8X6FZA7_TRICU</name>
<comment type="caution">
    <text evidence="7">The sequence shown here is derived from an EMBL/GenBank/DDBJ whole genome shotgun (WGS) entry which is preliminary data.</text>
</comment>
<keyword evidence="3 6" id="KW-1133">Transmembrane helix</keyword>
<feature type="transmembrane region" description="Helical" evidence="6">
    <location>
        <begin position="209"/>
        <end position="229"/>
    </location>
</feature>
<evidence type="ECO:0000256" key="3">
    <source>
        <dbReference type="ARBA" id="ARBA00022989"/>
    </source>
</evidence>
<dbReference type="Proteomes" id="UP000887116">
    <property type="component" value="Unassembled WGS sequence"/>
</dbReference>
<keyword evidence="8" id="KW-1185">Reference proteome</keyword>
<evidence type="ECO:0000313" key="7">
    <source>
        <dbReference type="EMBL" id="GFQ91932.1"/>
    </source>
</evidence>
<dbReference type="AlphaFoldDB" id="A0A8X6FZA7"/>
<dbReference type="GO" id="GO:0005794">
    <property type="term" value="C:Golgi apparatus"/>
    <property type="evidence" value="ECO:0007669"/>
    <property type="project" value="TreeGrafter"/>
</dbReference>
<gene>
    <name evidence="7" type="primary">GRINA</name>
    <name evidence="7" type="ORF">TNCT_252441</name>
</gene>
<dbReference type="GO" id="GO:0005783">
    <property type="term" value="C:endoplasmic reticulum"/>
    <property type="evidence" value="ECO:0007669"/>
    <property type="project" value="TreeGrafter"/>
</dbReference>
<feature type="transmembrane region" description="Helical" evidence="6">
    <location>
        <begin position="265"/>
        <end position="284"/>
    </location>
</feature>
<evidence type="ECO:0000256" key="4">
    <source>
        <dbReference type="ARBA" id="ARBA00023136"/>
    </source>
</evidence>
<evidence type="ECO:0000256" key="2">
    <source>
        <dbReference type="ARBA" id="ARBA00022692"/>
    </source>
</evidence>
<organism evidence="7 8">
    <name type="scientific">Trichonephila clavata</name>
    <name type="common">Joro spider</name>
    <name type="synonym">Nephila clavata</name>
    <dbReference type="NCBI Taxonomy" id="2740835"/>
    <lineage>
        <taxon>Eukaryota</taxon>
        <taxon>Metazoa</taxon>
        <taxon>Ecdysozoa</taxon>
        <taxon>Arthropoda</taxon>
        <taxon>Chelicerata</taxon>
        <taxon>Arachnida</taxon>
        <taxon>Araneae</taxon>
        <taxon>Araneomorphae</taxon>
        <taxon>Entelegynae</taxon>
        <taxon>Araneoidea</taxon>
        <taxon>Nephilidae</taxon>
        <taxon>Trichonephila</taxon>
    </lineage>
</organism>
<keyword evidence="2 6" id="KW-0812">Transmembrane</keyword>
<accession>A0A8X6FZA7</accession>
<dbReference type="OrthoDB" id="7933078at2759"/>
<feature type="transmembrane region" description="Helical" evidence="6">
    <location>
        <begin position="235"/>
        <end position="253"/>
    </location>
</feature>
<dbReference type="Pfam" id="PF01027">
    <property type="entry name" value="Bax1-I"/>
    <property type="match status" value="1"/>
</dbReference>
<feature type="transmembrane region" description="Helical" evidence="6">
    <location>
        <begin position="177"/>
        <end position="197"/>
    </location>
</feature>
<feature type="compositionally biased region" description="Low complexity" evidence="5">
    <location>
        <begin position="17"/>
        <end position="88"/>
    </location>
</feature>
<dbReference type="InterPro" id="IPR006214">
    <property type="entry name" value="Bax_inhibitor_1-related"/>
</dbReference>
<keyword evidence="4 6" id="KW-0472">Membrane</keyword>
<feature type="transmembrane region" description="Helical" evidence="6">
    <location>
        <begin position="145"/>
        <end position="165"/>
    </location>
</feature>
<evidence type="ECO:0000256" key="5">
    <source>
        <dbReference type="SAM" id="MobiDB-lite"/>
    </source>
</evidence>
<feature type="transmembrane region" description="Helical" evidence="6">
    <location>
        <begin position="290"/>
        <end position="306"/>
    </location>
</feature>
<comment type="subcellular location">
    <subcellularLocation>
        <location evidence="1">Membrane</location>
        <topology evidence="1">Multi-pass membrane protein</topology>
    </subcellularLocation>
</comment>
<sequence length="352" mass="39191">MAAPQPPPYPGFRPDLAGGSFPQQQFFPGQQFPAGQPYPGQQYPAGQPYPGQQFPAGQPYPGQQYPAGQPYPSQQYPAGQPYPQGQQFPKPPGQEYPSVPGDPPGNYAAYGMPPTVQDLSFKEESIAGWTGFSDKAIRAVFVRKVYFILMIQLLFSLAVISLFVFEKHVKLFVRKNIFVYYISYAIFLGVYIALACCGNLRRKYPTNMILLSIFTMSMSYMLGTISSFYNTDVVLMAVGICAAVCLAVSVFSFHTKFDFTSCGGILFILVWVLFLFGILTIFTYNRIMTTIYAGCGALLFVLFLAYDTQMLMGGKKHELSPEEHVFAAMQIYLDIVYIFMFLLTILGSGKNS</sequence>
<feature type="region of interest" description="Disordered" evidence="5">
    <location>
        <begin position="1"/>
        <end position="104"/>
    </location>
</feature>
<evidence type="ECO:0000256" key="6">
    <source>
        <dbReference type="SAM" id="Phobius"/>
    </source>
</evidence>
<feature type="compositionally biased region" description="Pro residues" evidence="5">
    <location>
        <begin position="1"/>
        <end position="11"/>
    </location>
</feature>
<evidence type="ECO:0000256" key="1">
    <source>
        <dbReference type="ARBA" id="ARBA00004141"/>
    </source>
</evidence>
<feature type="transmembrane region" description="Helical" evidence="6">
    <location>
        <begin position="326"/>
        <end position="346"/>
    </location>
</feature>
<proteinExistence type="predicted"/>
<dbReference type="PANTHER" id="PTHR23291:SF127">
    <property type="entry name" value="PROTEIN LIFEGUARD 1-LIKE"/>
    <property type="match status" value="1"/>
</dbReference>
<evidence type="ECO:0000313" key="8">
    <source>
        <dbReference type="Proteomes" id="UP000887116"/>
    </source>
</evidence>
<dbReference type="EMBL" id="BMAO01033799">
    <property type="protein sequence ID" value="GFQ91932.1"/>
    <property type="molecule type" value="Genomic_DNA"/>
</dbReference>
<dbReference type="GO" id="GO:2001234">
    <property type="term" value="P:negative regulation of apoptotic signaling pathway"/>
    <property type="evidence" value="ECO:0007669"/>
    <property type="project" value="TreeGrafter"/>
</dbReference>